<dbReference type="EMBL" id="BART01010196">
    <property type="protein sequence ID" value="GAG86365.1"/>
    <property type="molecule type" value="Genomic_DNA"/>
</dbReference>
<dbReference type="PIRSF" id="PIRSF000090">
    <property type="entry name" value="Beta-ETF"/>
    <property type="match status" value="1"/>
</dbReference>
<dbReference type="PANTHER" id="PTHR21294:SF17">
    <property type="entry name" value="PROTEIN FIXA"/>
    <property type="match status" value="1"/>
</dbReference>
<feature type="domain" description="Electron transfer flavoprotein alpha/beta-subunit N-terminal" evidence="2">
    <location>
        <begin position="22"/>
        <end position="213"/>
    </location>
</feature>
<accession>X1AUI3</accession>
<dbReference type="InterPro" id="IPR014729">
    <property type="entry name" value="Rossmann-like_a/b/a_fold"/>
</dbReference>
<proteinExistence type="inferred from homology"/>
<dbReference type="GO" id="GO:0009055">
    <property type="term" value="F:electron transfer activity"/>
    <property type="evidence" value="ECO:0007669"/>
    <property type="project" value="InterPro"/>
</dbReference>
<comment type="similarity">
    <text evidence="1">Belongs to the ETF beta-subunit/FixA family.</text>
</comment>
<dbReference type="Pfam" id="PF01012">
    <property type="entry name" value="ETF"/>
    <property type="match status" value="1"/>
</dbReference>
<evidence type="ECO:0000256" key="1">
    <source>
        <dbReference type="ARBA" id="ARBA00007557"/>
    </source>
</evidence>
<dbReference type="CDD" id="cd01714">
    <property type="entry name" value="ETF_beta"/>
    <property type="match status" value="1"/>
</dbReference>
<organism evidence="3">
    <name type="scientific">marine sediment metagenome</name>
    <dbReference type="NCBI Taxonomy" id="412755"/>
    <lineage>
        <taxon>unclassified sequences</taxon>
        <taxon>metagenomes</taxon>
        <taxon>ecological metagenomes</taxon>
    </lineage>
</organism>
<dbReference type="SUPFAM" id="SSF52402">
    <property type="entry name" value="Adenine nucleotide alpha hydrolases-like"/>
    <property type="match status" value="1"/>
</dbReference>
<dbReference type="InterPro" id="IPR000049">
    <property type="entry name" value="ET-Flavoprotein_bsu_CS"/>
</dbReference>
<dbReference type="Gene3D" id="3.40.50.620">
    <property type="entry name" value="HUPs"/>
    <property type="match status" value="1"/>
</dbReference>
<sequence>MNIVVCLKQVPGTTKVNIDPQTNTLVRQGIKNIVNPFDTYALEEGVRIKERYEGKVTAISMGPPQAEEALREVISTGADEAILLSDSAFAGADTLATSHTLARAINKLKQYDIIICGRQTIDGDTGQVGPELAEMLGIPFVAYVSKIEEIDNGYMRVKRMVEDGHEVIETPLPTVITVVKEINVPRLPSLRGLAKARSAVIPIWTAQELGVDKNMVGLSGSATRVIRVFFPQRVHHGEILQGDLESQANSLIDKLREAKIISGS</sequence>
<dbReference type="SMART" id="SM00893">
    <property type="entry name" value="ETF"/>
    <property type="match status" value="1"/>
</dbReference>
<dbReference type="InterPro" id="IPR012255">
    <property type="entry name" value="ETF_b"/>
</dbReference>
<dbReference type="InterPro" id="IPR033948">
    <property type="entry name" value="ETF_beta_N"/>
</dbReference>
<comment type="caution">
    <text evidence="3">The sequence shown here is derived from an EMBL/GenBank/DDBJ whole genome shotgun (WGS) entry which is preliminary data.</text>
</comment>
<dbReference type="InterPro" id="IPR014730">
    <property type="entry name" value="ETF_a/b_N"/>
</dbReference>
<reference evidence="3" key="1">
    <citation type="journal article" date="2014" name="Front. Microbiol.">
        <title>High frequency of phylogenetically diverse reductive dehalogenase-homologous genes in deep subseafloor sedimentary metagenomes.</title>
        <authorList>
            <person name="Kawai M."/>
            <person name="Futagami T."/>
            <person name="Toyoda A."/>
            <person name="Takaki Y."/>
            <person name="Nishi S."/>
            <person name="Hori S."/>
            <person name="Arai W."/>
            <person name="Tsubouchi T."/>
            <person name="Morono Y."/>
            <person name="Uchiyama I."/>
            <person name="Ito T."/>
            <person name="Fujiyama A."/>
            <person name="Inagaki F."/>
            <person name="Takami H."/>
        </authorList>
    </citation>
    <scope>NUCLEOTIDE SEQUENCE</scope>
    <source>
        <strain evidence="3">Expedition CK06-06</strain>
    </source>
</reference>
<evidence type="ECO:0000313" key="3">
    <source>
        <dbReference type="EMBL" id="GAG86365.1"/>
    </source>
</evidence>
<evidence type="ECO:0000259" key="2">
    <source>
        <dbReference type="SMART" id="SM00893"/>
    </source>
</evidence>
<dbReference type="PANTHER" id="PTHR21294">
    <property type="entry name" value="ELECTRON TRANSFER FLAVOPROTEIN BETA-SUBUNIT"/>
    <property type="match status" value="1"/>
</dbReference>
<dbReference type="AlphaFoldDB" id="X1AUI3"/>
<gene>
    <name evidence="3" type="ORF">S01H4_22300</name>
</gene>
<dbReference type="PROSITE" id="PS01065">
    <property type="entry name" value="ETF_BETA"/>
    <property type="match status" value="1"/>
</dbReference>
<name>X1AUI3_9ZZZZ</name>
<protein>
    <recommendedName>
        <fullName evidence="2">Electron transfer flavoprotein alpha/beta-subunit N-terminal domain-containing protein</fullName>
    </recommendedName>
</protein>